<dbReference type="AlphaFoldDB" id="A0A6A6GF56"/>
<evidence type="ECO:0000313" key="3">
    <source>
        <dbReference type="EMBL" id="KAF2224050.1"/>
    </source>
</evidence>
<keyword evidence="2" id="KW-0732">Signal</keyword>
<feature type="signal peptide" evidence="2">
    <location>
        <begin position="1"/>
        <end position="19"/>
    </location>
</feature>
<feature type="region of interest" description="Disordered" evidence="1">
    <location>
        <begin position="21"/>
        <end position="107"/>
    </location>
</feature>
<gene>
    <name evidence="3" type="ORF">BDZ85DRAFT_260314</name>
</gene>
<evidence type="ECO:0000313" key="4">
    <source>
        <dbReference type="Proteomes" id="UP000799538"/>
    </source>
</evidence>
<proteinExistence type="predicted"/>
<evidence type="ECO:0000256" key="2">
    <source>
        <dbReference type="SAM" id="SignalP"/>
    </source>
</evidence>
<dbReference type="Proteomes" id="UP000799538">
    <property type="component" value="Unassembled WGS sequence"/>
</dbReference>
<feature type="compositionally biased region" description="Basic and acidic residues" evidence="1">
    <location>
        <begin position="90"/>
        <end position="100"/>
    </location>
</feature>
<feature type="chain" id="PRO_5025496650" evidence="2">
    <location>
        <begin position="20"/>
        <end position="107"/>
    </location>
</feature>
<reference evidence="4" key="1">
    <citation type="journal article" date="2020" name="Stud. Mycol.">
        <title>101 Dothideomycetes genomes: A test case for predicting lifestyles and emergence of pathogens.</title>
        <authorList>
            <person name="Haridas S."/>
            <person name="Albert R."/>
            <person name="Binder M."/>
            <person name="Bloem J."/>
            <person name="LaButti K."/>
            <person name="Salamov A."/>
            <person name="Andreopoulos B."/>
            <person name="Baker S."/>
            <person name="Barry K."/>
            <person name="Bills G."/>
            <person name="Bluhm B."/>
            <person name="Cannon C."/>
            <person name="Castanera R."/>
            <person name="Culley D."/>
            <person name="Daum C."/>
            <person name="Ezra D."/>
            <person name="Gonzalez J."/>
            <person name="Henrissat B."/>
            <person name="Kuo A."/>
            <person name="Liang C."/>
            <person name="Lipzen A."/>
            <person name="Lutzoni F."/>
            <person name="Magnuson J."/>
            <person name="Mondo S."/>
            <person name="Nolan M."/>
            <person name="Ohm R."/>
            <person name="Pangilinan J."/>
            <person name="Park H.-J."/>
            <person name="Ramirez L."/>
            <person name="Alfaro M."/>
            <person name="Sun H."/>
            <person name="Tritt A."/>
            <person name="Yoshinaga Y."/>
            <person name="Zwiers L.-H."/>
            <person name="Turgeon B."/>
            <person name="Goodwin S."/>
            <person name="Spatafora J."/>
            <person name="Crous P."/>
            <person name="Grigoriev I."/>
        </authorList>
    </citation>
    <scope>NUCLEOTIDE SEQUENCE [LARGE SCALE GENOMIC DNA]</scope>
    <source>
        <strain evidence="4">CECT 20119</strain>
    </source>
</reference>
<name>A0A6A6GF56_9PEZI</name>
<organism evidence="3 4">
    <name type="scientific">Elsinoe ampelina</name>
    <dbReference type="NCBI Taxonomy" id="302913"/>
    <lineage>
        <taxon>Eukaryota</taxon>
        <taxon>Fungi</taxon>
        <taxon>Dikarya</taxon>
        <taxon>Ascomycota</taxon>
        <taxon>Pezizomycotina</taxon>
        <taxon>Dothideomycetes</taxon>
        <taxon>Dothideomycetidae</taxon>
        <taxon>Myriangiales</taxon>
        <taxon>Elsinoaceae</taxon>
        <taxon>Elsinoe</taxon>
    </lineage>
</organism>
<dbReference type="EMBL" id="ML992505">
    <property type="protein sequence ID" value="KAF2224050.1"/>
    <property type="molecule type" value="Genomic_DNA"/>
</dbReference>
<protein>
    <submittedName>
        <fullName evidence="3">Uncharacterized protein</fullName>
    </submittedName>
</protein>
<sequence>MVDLSLSLTLTSILHVVSAMKESDAREQVQRSSRAKTGHFAQEEVEQSMADQPATQAGPEASAGSSASAMEQGLMESGDDRTYGTVAGEDVDKGKTKQLVDVDEEET</sequence>
<keyword evidence="4" id="KW-1185">Reference proteome</keyword>
<accession>A0A6A6GF56</accession>
<evidence type="ECO:0000256" key="1">
    <source>
        <dbReference type="SAM" id="MobiDB-lite"/>
    </source>
</evidence>